<dbReference type="GO" id="GO:0046872">
    <property type="term" value="F:metal ion binding"/>
    <property type="evidence" value="ECO:0007669"/>
    <property type="project" value="UniProtKB-KW"/>
</dbReference>
<protein>
    <submittedName>
        <fullName evidence="10">Molybdopterin oxidoreductase</fullName>
    </submittedName>
</protein>
<evidence type="ECO:0000256" key="3">
    <source>
        <dbReference type="ARBA" id="ARBA00022505"/>
    </source>
</evidence>
<dbReference type="Pfam" id="PF04879">
    <property type="entry name" value="Molybdop_Fe4S4"/>
    <property type="match status" value="1"/>
</dbReference>
<dbReference type="PROSITE" id="PS51669">
    <property type="entry name" value="4FE4S_MOW_BIS_MGD"/>
    <property type="match status" value="1"/>
</dbReference>
<keyword evidence="11" id="KW-1185">Reference proteome</keyword>
<dbReference type="Gene3D" id="2.40.40.20">
    <property type="match status" value="1"/>
</dbReference>
<keyword evidence="7" id="KW-0408">Iron</keyword>
<dbReference type="EMBL" id="AECZ01000029">
    <property type="protein sequence ID" value="EFL49941.1"/>
    <property type="molecule type" value="Genomic_DNA"/>
</dbReference>
<evidence type="ECO:0000256" key="8">
    <source>
        <dbReference type="ARBA" id="ARBA00023014"/>
    </source>
</evidence>
<evidence type="ECO:0000259" key="9">
    <source>
        <dbReference type="PROSITE" id="PS51669"/>
    </source>
</evidence>
<evidence type="ECO:0000256" key="2">
    <source>
        <dbReference type="ARBA" id="ARBA00022485"/>
    </source>
</evidence>
<evidence type="ECO:0000313" key="10">
    <source>
        <dbReference type="EMBL" id="EFL49941.1"/>
    </source>
</evidence>
<keyword evidence="8" id="KW-0411">Iron-sulfur</keyword>
<dbReference type="Pfam" id="PF01568">
    <property type="entry name" value="Molydop_binding"/>
    <property type="match status" value="1"/>
</dbReference>
<dbReference type="PANTHER" id="PTHR43742:SF9">
    <property type="entry name" value="TETRATHIONATE REDUCTASE SUBUNIT A"/>
    <property type="match status" value="1"/>
</dbReference>
<dbReference type="PANTHER" id="PTHR43742">
    <property type="entry name" value="TRIMETHYLAMINE-N-OXIDE REDUCTASE"/>
    <property type="match status" value="1"/>
</dbReference>
<evidence type="ECO:0000256" key="1">
    <source>
        <dbReference type="ARBA" id="ARBA00010312"/>
    </source>
</evidence>
<dbReference type="InterPro" id="IPR006656">
    <property type="entry name" value="Mopterin_OxRdtase"/>
</dbReference>
<feature type="domain" description="4Fe-4S Mo/W bis-MGD-type" evidence="9">
    <location>
        <begin position="15"/>
        <end position="76"/>
    </location>
</feature>
<keyword evidence="3" id="KW-0500">Molybdenum</keyword>
<dbReference type="SMART" id="SM00926">
    <property type="entry name" value="Molybdop_Fe4S4"/>
    <property type="match status" value="1"/>
</dbReference>
<reference evidence="10 11" key="1">
    <citation type="submission" date="2010-08" db="EMBL/GenBank/DDBJ databases">
        <title>The draft genome of Desulfovibrio fructosovorans JJ.</title>
        <authorList>
            <consortium name="US DOE Joint Genome Institute (JGI-PGF)"/>
            <person name="Lucas S."/>
            <person name="Copeland A."/>
            <person name="Lapidus A."/>
            <person name="Cheng J.-F."/>
            <person name="Bruce D."/>
            <person name="Goodwin L."/>
            <person name="Pitluck S."/>
            <person name="Land M.L."/>
            <person name="Hauser L."/>
            <person name="Chang Y.-J."/>
            <person name="Jeffries C."/>
            <person name="Wall J.D."/>
            <person name="Stahl D.A."/>
            <person name="Arkin A.P."/>
            <person name="Dehal P."/>
            <person name="Stolyar S.M."/>
            <person name="Hazen T.C."/>
            <person name="Woyke T.J."/>
        </authorList>
    </citation>
    <scope>NUCLEOTIDE SEQUENCE [LARGE SCALE GENOMIC DNA]</scope>
    <source>
        <strain evidence="10 11">JJ</strain>
    </source>
</reference>
<evidence type="ECO:0000256" key="6">
    <source>
        <dbReference type="ARBA" id="ARBA00023002"/>
    </source>
</evidence>
<dbReference type="AlphaFoldDB" id="E1K0B0"/>
<dbReference type="Gene3D" id="2.20.25.90">
    <property type="entry name" value="ADC-like domains"/>
    <property type="match status" value="1"/>
</dbReference>
<organism evidence="10 11">
    <name type="scientific">Solidesulfovibrio fructosivorans JJ]</name>
    <dbReference type="NCBI Taxonomy" id="596151"/>
    <lineage>
        <taxon>Bacteria</taxon>
        <taxon>Pseudomonadati</taxon>
        <taxon>Thermodesulfobacteriota</taxon>
        <taxon>Desulfovibrionia</taxon>
        <taxon>Desulfovibrionales</taxon>
        <taxon>Desulfovibrionaceae</taxon>
        <taxon>Solidesulfovibrio</taxon>
    </lineage>
</organism>
<name>E1K0B0_SOLFR</name>
<dbReference type="eggNOG" id="COG0243">
    <property type="taxonomic scope" value="Bacteria"/>
</dbReference>
<sequence length="740" mass="81225">MLYEQALAVARDRGETVVPTVCGMCGPGGPGGGCGIYAFVRDGRFVRVAGMDESPNNRGALCAKAHAAPQWVYSPDRLTRPLRRIGEKGEGRFEEISWDAAIDHIATVLLRQKREYGPESLAVLSPARRSYSEYLQRFVIAHGSPNYGHSGICAMQRAFGFMHTVADWPLPDYGQSDLILYWGRQPIYSGPVGPAARAFLAAKARGARIVAIKPSVEPDAGMADVWLPVRPGTDAALALAMLHVVIGEDLIDHDFVRDWCYGYERLAEHVRQYSPAWAEGITGVPAGRIEAVAREYAATPRAAIDLGNGVEHTPSSCDAIRAVGMLMAVTGHLDRPGTNMLQLPPKRRPKDISLRERYTREIVGKLVGPEFPVAFQPFMEGASSAYYRIWESVLTGDPYPVRGIIAPGTQPLASMRGTRNVLAALKKIDFFVVADVARTAETPWADVVVPVATGYETDSPFQYGPGWLMATNRVIPPLGPYRSMIGFFLDLATAMGYGDDFWQGDIAACMDDQLAPLGLDMAALRARPTGLTLAPPPPEYEKYGTVFARPSSRLDHAPYLPQGKVALYNTDFERAGYAPMPEWREPPESPTATPELTATYPLILSDYHTSKNFSASWQRNVPLLREITPDPVLHIHPDAAAARGIADGDWVTVTSPHGWLKVKAERYPGIRPDTVMLLHGWWQGCKELGLPDFPLTDGGANVNLLYSVDRQKAYDPMITAMASQTLVEVKRIEEGRCTRQ</sequence>
<dbReference type="GO" id="GO:0043546">
    <property type="term" value="F:molybdopterin cofactor binding"/>
    <property type="evidence" value="ECO:0007669"/>
    <property type="project" value="InterPro"/>
</dbReference>
<dbReference type="SUPFAM" id="SSF50692">
    <property type="entry name" value="ADC-like"/>
    <property type="match status" value="1"/>
</dbReference>
<dbReference type="GO" id="GO:0016491">
    <property type="term" value="F:oxidoreductase activity"/>
    <property type="evidence" value="ECO:0007669"/>
    <property type="project" value="UniProtKB-KW"/>
</dbReference>
<dbReference type="Pfam" id="PF00384">
    <property type="entry name" value="Molybdopterin"/>
    <property type="match status" value="1"/>
</dbReference>
<evidence type="ECO:0000256" key="4">
    <source>
        <dbReference type="ARBA" id="ARBA00022723"/>
    </source>
</evidence>
<dbReference type="OrthoDB" id="9810782at2"/>
<dbReference type="SUPFAM" id="SSF53706">
    <property type="entry name" value="Formate dehydrogenase/DMSO reductase, domains 1-3"/>
    <property type="match status" value="1"/>
</dbReference>
<keyword evidence="2" id="KW-0004">4Fe-4S</keyword>
<dbReference type="RefSeq" id="WP_005995752.1">
    <property type="nucleotide sequence ID" value="NZ_AECZ01000029.1"/>
</dbReference>
<dbReference type="STRING" id="596151.DesfrDRAFT_3310"/>
<comment type="similarity">
    <text evidence="1">Belongs to the prokaryotic molybdopterin-containing oxidoreductase family.</text>
</comment>
<dbReference type="Gene3D" id="3.40.50.740">
    <property type="match status" value="1"/>
</dbReference>
<keyword evidence="4" id="KW-0479">Metal-binding</keyword>
<keyword evidence="6" id="KW-0560">Oxidoreductase</keyword>
<accession>E1K0B0</accession>
<dbReference type="Gene3D" id="3.40.228.10">
    <property type="entry name" value="Dimethylsulfoxide Reductase, domain 2"/>
    <property type="match status" value="1"/>
</dbReference>
<dbReference type="Proteomes" id="UP000006250">
    <property type="component" value="Unassembled WGS sequence"/>
</dbReference>
<dbReference type="GO" id="GO:0051539">
    <property type="term" value="F:4 iron, 4 sulfur cluster binding"/>
    <property type="evidence" value="ECO:0007669"/>
    <property type="project" value="UniProtKB-KW"/>
</dbReference>
<comment type="caution">
    <text evidence="10">The sequence shown here is derived from an EMBL/GenBank/DDBJ whole genome shotgun (WGS) entry which is preliminary data.</text>
</comment>
<evidence type="ECO:0000256" key="5">
    <source>
        <dbReference type="ARBA" id="ARBA00022729"/>
    </source>
</evidence>
<dbReference type="InterPro" id="IPR006963">
    <property type="entry name" value="Mopterin_OxRdtase_4Fe-4S_dom"/>
</dbReference>
<evidence type="ECO:0000256" key="7">
    <source>
        <dbReference type="ARBA" id="ARBA00023004"/>
    </source>
</evidence>
<keyword evidence="5" id="KW-0732">Signal</keyword>
<gene>
    <name evidence="10" type="ORF">DesfrDRAFT_3310</name>
</gene>
<proteinExistence type="inferred from homology"/>
<evidence type="ECO:0000313" key="11">
    <source>
        <dbReference type="Proteomes" id="UP000006250"/>
    </source>
</evidence>
<dbReference type="InterPro" id="IPR006657">
    <property type="entry name" value="MoPterin_dinucl-bd_dom"/>
</dbReference>
<dbReference type="InterPro" id="IPR009010">
    <property type="entry name" value="Asp_de-COase-like_dom_sf"/>
</dbReference>
<dbReference type="InterPro" id="IPR050612">
    <property type="entry name" value="Prok_Mopterin_Oxidored"/>
</dbReference>